<feature type="transmembrane region" description="Helical" evidence="1">
    <location>
        <begin position="6"/>
        <end position="29"/>
    </location>
</feature>
<gene>
    <name evidence="2" type="ORF">MM415A00229_0044</name>
    <name evidence="3" type="ORF">MM415B02125_0001</name>
</gene>
<keyword evidence="1" id="KW-0812">Transmembrane</keyword>
<evidence type="ECO:0000256" key="1">
    <source>
        <dbReference type="SAM" id="Phobius"/>
    </source>
</evidence>
<sequence length="96" mass="10933">MPDWLSNIIPVIITGIIGATVIPLLLSAWQRFLPREKTKLWGLRVGKFISFFMGKKIGRNNWEKLENNLASTIYDFWVSGVIEGLNADDEPEKKDA</sequence>
<protein>
    <recommendedName>
        <fullName evidence="4">Holin</fullName>
    </recommendedName>
</protein>
<evidence type="ECO:0000313" key="3">
    <source>
        <dbReference type="EMBL" id="QJA86130.1"/>
    </source>
</evidence>
<name>A0A6M3KPX1_9ZZZZ</name>
<dbReference type="AlphaFoldDB" id="A0A6M3KPX1"/>
<evidence type="ECO:0000313" key="2">
    <source>
        <dbReference type="EMBL" id="QJA84096.1"/>
    </source>
</evidence>
<accession>A0A6M3KPX1</accession>
<dbReference type="EMBL" id="MT142523">
    <property type="protein sequence ID" value="QJA84096.1"/>
    <property type="molecule type" value="Genomic_DNA"/>
</dbReference>
<evidence type="ECO:0008006" key="4">
    <source>
        <dbReference type="Google" id="ProtNLM"/>
    </source>
</evidence>
<proteinExistence type="predicted"/>
<reference evidence="2" key="1">
    <citation type="submission" date="2020-03" db="EMBL/GenBank/DDBJ databases">
        <title>The deep terrestrial virosphere.</title>
        <authorList>
            <person name="Holmfeldt K."/>
            <person name="Nilsson E."/>
            <person name="Simone D."/>
            <person name="Lopez-Fernandez M."/>
            <person name="Wu X."/>
            <person name="de Brujin I."/>
            <person name="Lundin D."/>
            <person name="Andersson A."/>
            <person name="Bertilsson S."/>
            <person name="Dopson M."/>
        </authorList>
    </citation>
    <scope>NUCLEOTIDE SEQUENCE</scope>
    <source>
        <strain evidence="2">MM415A00229</strain>
        <strain evidence="3">MM415B02125</strain>
    </source>
</reference>
<dbReference type="EMBL" id="MT142617">
    <property type="protein sequence ID" value="QJA86130.1"/>
    <property type="molecule type" value="Genomic_DNA"/>
</dbReference>
<keyword evidence="1" id="KW-0472">Membrane</keyword>
<keyword evidence="1" id="KW-1133">Transmembrane helix</keyword>
<organism evidence="2">
    <name type="scientific">viral metagenome</name>
    <dbReference type="NCBI Taxonomy" id="1070528"/>
    <lineage>
        <taxon>unclassified sequences</taxon>
        <taxon>metagenomes</taxon>
        <taxon>organismal metagenomes</taxon>
    </lineage>
</organism>